<reference evidence="2 3" key="1">
    <citation type="submission" date="2024-07" db="EMBL/GenBank/DDBJ databases">
        <title>Genomic Encyclopedia of Type Strains, Phase V (KMG-V): Genome sequencing to study the core and pangenomes of soil and plant-associated prokaryotes.</title>
        <authorList>
            <person name="Whitman W."/>
        </authorList>
    </citation>
    <scope>NUCLEOTIDE SEQUENCE [LARGE SCALE GENOMIC DNA]</scope>
    <source>
        <strain evidence="2 3">USDA 222</strain>
    </source>
</reference>
<feature type="chain" id="PRO_5046515132" description="Lipoprotein" evidence="1">
    <location>
        <begin position="26"/>
        <end position="356"/>
    </location>
</feature>
<dbReference type="RefSeq" id="WP_157785282.1">
    <property type="nucleotide sequence ID" value="NZ_JBGBYD010000002.1"/>
</dbReference>
<organism evidence="2 3">
    <name type="scientific">Bradyrhizobium yuanmingense</name>
    <dbReference type="NCBI Taxonomy" id="108015"/>
    <lineage>
        <taxon>Bacteria</taxon>
        <taxon>Pseudomonadati</taxon>
        <taxon>Pseudomonadota</taxon>
        <taxon>Alphaproteobacteria</taxon>
        <taxon>Hyphomicrobiales</taxon>
        <taxon>Nitrobacteraceae</taxon>
        <taxon>Bradyrhizobium</taxon>
    </lineage>
</organism>
<proteinExistence type="predicted"/>
<evidence type="ECO:0000313" key="2">
    <source>
        <dbReference type="EMBL" id="MEY9473344.1"/>
    </source>
</evidence>
<keyword evidence="3" id="KW-1185">Reference proteome</keyword>
<protein>
    <recommendedName>
        <fullName evidence="4">Lipoprotein</fullName>
    </recommendedName>
</protein>
<feature type="signal peptide" evidence="1">
    <location>
        <begin position="1"/>
        <end position="25"/>
    </location>
</feature>
<dbReference type="EMBL" id="JBGBZN010000002">
    <property type="protein sequence ID" value="MEY9473344.1"/>
    <property type="molecule type" value="Genomic_DNA"/>
</dbReference>
<dbReference type="Proteomes" id="UP001565474">
    <property type="component" value="Unassembled WGS sequence"/>
</dbReference>
<gene>
    <name evidence="2" type="ORF">ABH992_005743</name>
</gene>
<sequence>MRFQSKCRVRSARRAVALMMLLACATGCTRGELEHKADAYNQAIAESNNRQILLNAVRASQRAPMSFVGFGDVAATPTFSGAAGGTFNFDVLGLTTYNVNPTVNVNGGFTSFTMNNLNYSAFAHEMQVPLSPNIVAYFEQLKFPKELLRLIFVQEYTLPLQKRQRIAAEAAARCRARANQRDTDICEAIDKDRDRFDKAGCQDFPETHATVTLLNVGRDLCAMVTFQTFVRQLRLLEIELPFKPRTTQAILYYLGDLIAAQNYSTHPFIPEVLVEKDNRRLTVPLFEVRRAVPAPSGAAVAVSYGGESFFIPTPAFGSTEEARSLQVLDLVSQVITAATSKDALPKTSTVTLVQAR</sequence>
<evidence type="ECO:0008006" key="4">
    <source>
        <dbReference type="Google" id="ProtNLM"/>
    </source>
</evidence>
<evidence type="ECO:0000313" key="3">
    <source>
        <dbReference type="Proteomes" id="UP001565474"/>
    </source>
</evidence>
<keyword evidence="1" id="KW-0732">Signal</keyword>
<evidence type="ECO:0000256" key="1">
    <source>
        <dbReference type="SAM" id="SignalP"/>
    </source>
</evidence>
<comment type="caution">
    <text evidence="2">The sequence shown here is derived from an EMBL/GenBank/DDBJ whole genome shotgun (WGS) entry which is preliminary data.</text>
</comment>
<name>A0ABV4GN11_9BRAD</name>
<accession>A0ABV4GN11</accession>